<dbReference type="STRING" id="30069.A0A182YR41"/>
<dbReference type="InterPro" id="IPR043502">
    <property type="entry name" value="DNA/RNA_pol_sf"/>
</dbReference>
<organism evidence="1 2">
    <name type="scientific">Anopheles stephensi</name>
    <name type="common">Indo-Pakistan malaria mosquito</name>
    <dbReference type="NCBI Taxonomy" id="30069"/>
    <lineage>
        <taxon>Eukaryota</taxon>
        <taxon>Metazoa</taxon>
        <taxon>Ecdysozoa</taxon>
        <taxon>Arthropoda</taxon>
        <taxon>Hexapoda</taxon>
        <taxon>Insecta</taxon>
        <taxon>Pterygota</taxon>
        <taxon>Neoptera</taxon>
        <taxon>Endopterygota</taxon>
        <taxon>Diptera</taxon>
        <taxon>Nematocera</taxon>
        <taxon>Culicoidea</taxon>
        <taxon>Culicidae</taxon>
        <taxon>Anophelinae</taxon>
        <taxon>Anopheles</taxon>
    </lineage>
</organism>
<sequence>MTDYFDKLEWALQLSNIPKEKYADYARVHGSEFNNAFKFLFTPESPEKISYAEPRQILQQHFDQAKNKFVESIKFRSIRQQKGERIAQFVLRLKQGAAFCVYGTFLDRMFIEQMLHGFDERAICDAIIAKNPMTFKEAFDTAATMEAMHNTAREVGTVSPVPEATHRLGFEKPRTKKQQQRTTFRLIVHRIVHTSVPHNRRISAMAVENDIYEANATTLISDIDVVQSLHNIHNILSATKTMIDVHINGYPLKMELNTGALCGIMSKVTLRIVLPNSSLKSSDRHFSSYTGHRINFIGRLVVQVYVGDTTKNLFSGKFHSLFGREWIANFVEQINFHEMFSIATTVNTLSSIESSPEQAAQLSQLLKNFDSIFSDVLGMLTGPSAMVHLKPDVTLVFARARDVPLALRERYAAEIDRKLAFGFYEKVDFSEWASSTHIVIKKNEGIRITGNYKPTVNPKMVIDEHPIRSKKYSTRLRELRCFVIYT</sequence>
<dbReference type="Proteomes" id="UP000076408">
    <property type="component" value="Unassembled WGS sequence"/>
</dbReference>
<dbReference type="GO" id="GO:0071897">
    <property type="term" value="P:DNA biosynthetic process"/>
    <property type="evidence" value="ECO:0007669"/>
    <property type="project" value="UniProtKB-ARBA"/>
</dbReference>
<keyword evidence="2" id="KW-1185">Reference proteome</keyword>
<dbReference type="EnsemblMetazoa" id="ASTEI10927-RA">
    <property type="protein sequence ID" value="ASTEI10927-PA"/>
    <property type="gene ID" value="ASTEI10927"/>
</dbReference>
<dbReference type="VEuPathDB" id="VectorBase:ASTE011799"/>
<dbReference type="AlphaFoldDB" id="A0A182YR41"/>
<evidence type="ECO:0008006" key="3">
    <source>
        <dbReference type="Google" id="ProtNLM"/>
    </source>
</evidence>
<reference evidence="1" key="2">
    <citation type="submission" date="2020-05" db="UniProtKB">
        <authorList>
            <consortium name="EnsemblMetazoa"/>
        </authorList>
    </citation>
    <scope>IDENTIFICATION</scope>
    <source>
        <strain evidence="1">Indian</strain>
    </source>
</reference>
<dbReference type="InterPro" id="IPR050951">
    <property type="entry name" value="Retrovirus_Pol_polyprotein"/>
</dbReference>
<dbReference type="OMA" id="FDERAIC"/>
<proteinExistence type="predicted"/>
<protein>
    <recommendedName>
        <fullName evidence="3">Retrotransposon gag domain-containing protein</fullName>
    </recommendedName>
</protein>
<name>A0A182YR41_ANOST</name>
<dbReference type="VEuPathDB" id="VectorBase:ASTEI10927"/>
<dbReference type="VEuPathDB" id="VectorBase:ASTEI20_038945"/>
<dbReference type="SUPFAM" id="SSF56672">
    <property type="entry name" value="DNA/RNA polymerases"/>
    <property type="match status" value="1"/>
</dbReference>
<evidence type="ECO:0000313" key="2">
    <source>
        <dbReference type="Proteomes" id="UP000076408"/>
    </source>
</evidence>
<evidence type="ECO:0000313" key="1">
    <source>
        <dbReference type="EnsemblMetazoa" id="ASTEI10927-PA"/>
    </source>
</evidence>
<dbReference type="PANTHER" id="PTHR37984">
    <property type="entry name" value="PROTEIN CBG26694"/>
    <property type="match status" value="1"/>
</dbReference>
<dbReference type="Gene3D" id="3.10.10.10">
    <property type="entry name" value="HIV Type 1 Reverse Transcriptase, subunit A, domain 1"/>
    <property type="match status" value="1"/>
</dbReference>
<reference evidence="2" key="1">
    <citation type="journal article" date="2014" name="Genome Biol.">
        <title>Genome analysis of a major urban malaria vector mosquito, Anopheles stephensi.</title>
        <authorList>
            <person name="Jiang X."/>
            <person name="Peery A."/>
            <person name="Hall A.B."/>
            <person name="Sharma A."/>
            <person name="Chen X.G."/>
            <person name="Waterhouse R.M."/>
            <person name="Komissarov A."/>
            <person name="Riehle M.M."/>
            <person name="Shouche Y."/>
            <person name="Sharakhova M.V."/>
            <person name="Lawson D."/>
            <person name="Pakpour N."/>
            <person name="Arensburger P."/>
            <person name="Davidson V.L."/>
            <person name="Eiglmeier K."/>
            <person name="Emrich S."/>
            <person name="George P."/>
            <person name="Kennedy R.C."/>
            <person name="Mane S.P."/>
            <person name="Maslen G."/>
            <person name="Oringanje C."/>
            <person name="Qi Y."/>
            <person name="Settlage R."/>
            <person name="Tojo M."/>
            <person name="Tubio J.M."/>
            <person name="Unger M.F."/>
            <person name="Wang B."/>
            <person name="Vernick K.D."/>
            <person name="Ribeiro J.M."/>
            <person name="James A.A."/>
            <person name="Michel K."/>
            <person name="Riehle M.A."/>
            <person name="Luckhart S."/>
            <person name="Sharakhov I.V."/>
            <person name="Tu Z."/>
        </authorList>
    </citation>
    <scope>NUCLEOTIDE SEQUENCE [LARGE SCALE GENOMIC DNA]</scope>
    <source>
        <strain evidence="2">Indian</strain>
    </source>
</reference>
<dbReference type="PANTHER" id="PTHR37984:SF13">
    <property type="entry name" value="RIBONUCLEASE H"/>
    <property type="match status" value="1"/>
</dbReference>
<accession>A0A182YR41</accession>